<dbReference type="PROSITE" id="PS00135">
    <property type="entry name" value="TRYPSIN_SER"/>
    <property type="match status" value="1"/>
</dbReference>
<dbReference type="Gene3D" id="3.10.250.10">
    <property type="entry name" value="SRCR-like domain"/>
    <property type="match status" value="1"/>
</dbReference>
<keyword evidence="2 8" id="KW-0378">Hydrolase</keyword>
<dbReference type="SMART" id="SM00192">
    <property type="entry name" value="LDLa"/>
    <property type="match status" value="1"/>
</dbReference>
<protein>
    <submittedName>
        <fullName evidence="12">(Atlantic silverside) hypothetical protein</fullName>
    </submittedName>
</protein>
<evidence type="ECO:0000256" key="9">
    <source>
        <dbReference type="SAM" id="Phobius"/>
    </source>
</evidence>
<evidence type="ECO:0000313" key="12">
    <source>
        <dbReference type="EMBL" id="CAG5876008.1"/>
    </source>
</evidence>
<reference evidence="12" key="1">
    <citation type="submission" date="2021-05" db="EMBL/GenBank/DDBJ databases">
        <authorList>
            <person name="Tigano A."/>
        </authorList>
    </citation>
    <scope>NUCLEOTIDE SEQUENCE</scope>
</reference>
<dbReference type="Proteomes" id="UP000677803">
    <property type="component" value="Unassembled WGS sequence"/>
</dbReference>
<evidence type="ECO:0000259" key="10">
    <source>
        <dbReference type="PROSITE" id="PS50240"/>
    </source>
</evidence>
<keyword evidence="9" id="KW-1133">Transmembrane helix</keyword>
<dbReference type="SUPFAM" id="SSF56487">
    <property type="entry name" value="SRCR-like"/>
    <property type="match status" value="1"/>
</dbReference>
<evidence type="ECO:0000256" key="5">
    <source>
        <dbReference type="ARBA" id="ARBA00023180"/>
    </source>
</evidence>
<keyword evidence="3 8" id="KW-0720">Serine protease</keyword>
<name>A0A8S4AK10_9TELE</name>
<dbReference type="Pfam" id="PF00089">
    <property type="entry name" value="Trypsin"/>
    <property type="match status" value="1"/>
</dbReference>
<keyword evidence="1 8" id="KW-0645">Protease</keyword>
<evidence type="ECO:0000256" key="6">
    <source>
        <dbReference type="PROSITE-ProRule" id="PRU00124"/>
    </source>
</evidence>
<dbReference type="SUPFAM" id="SSF57424">
    <property type="entry name" value="LDL receptor-like module"/>
    <property type="match status" value="1"/>
</dbReference>
<evidence type="ECO:0000256" key="1">
    <source>
        <dbReference type="ARBA" id="ARBA00022670"/>
    </source>
</evidence>
<evidence type="ECO:0000256" key="4">
    <source>
        <dbReference type="ARBA" id="ARBA00023157"/>
    </source>
</evidence>
<dbReference type="SMART" id="SM00202">
    <property type="entry name" value="SR"/>
    <property type="match status" value="1"/>
</dbReference>
<gene>
    <name evidence="12" type="ORF">MMEN_LOCUS5353</name>
</gene>
<dbReference type="Gene3D" id="4.10.400.10">
    <property type="entry name" value="Low-density Lipoprotein Receptor"/>
    <property type="match status" value="1"/>
</dbReference>
<feature type="transmembrane region" description="Helical" evidence="9">
    <location>
        <begin position="77"/>
        <end position="100"/>
    </location>
</feature>
<dbReference type="InterPro" id="IPR043504">
    <property type="entry name" value="Peptidase_S1_PA_chymotrypsin"/>
</dbReference>
<comment type="caution">
    <text evidence="12">The sequence shown here is derived from an EMBL/GenBank/DDBJ whole genome shotgun (WGS) entry which is preliminary data.</text>
</comment>
<dbReference type="GO" id="GO:0006508">
    <property type="term" value="P:proteolysis"/>
    <property type="evidence" value="ECO:0007669"/>
    <property type="project" value="UniProtKB-KW"/>
</dbReference>
<evidence type="ECO:0000256" key="7">
    <source>
        <dbReference type="PROSITE-ProRule" id="PRU00196"/>
    </source>
</evidence>
<dbReference type="PROSITE" id="PS50068">
    <property type="entry name" value="LDLRA_2"/>
    <property type="match status" value="1"/>
</dbReference>
<evidence type="ECO:0000259" key="11">
    <source>
        <dbReference type="PROSITE" id="PS50287"/>
    </source>
</evidence>
<dbReference type="Gene3D" id="2.40.10.10">
    <property type="entry name" value="Trypsin-like serine proteases"/>
    <property type="match status" value="2"/>
</dbReference>
<dbReference type="CDD" id="cd00190">
    <property type="entry name" value="Tryp_SPc"/>
    <property type="match status" value="1"/>
</dbReference>
<dbReference type="AlphaFoldDB" id="A0A8S4AK10"/>
<dbReference type="InterPro" id="IPR001254">
    <property type="entry name" value="Trypsin_dom"/>
</dbReference>
<dbReference type="CDD" id="cd00112">
    <property type="entry name" value="LDLa"/>
    <property type="match status" value="1"/>
</dbReference>
<dbReference type="InterPro" id="IPR018114">
    <property type="entry name" value="TRYPSIN_HIS"/>
</dbReference>
<dbReference type="Pfam" id="PF15494">
    <property type="entry name" value="SRCR_2"/>
    <property type="match status" value="1"/>
</dbReference>
<dbReference type="InterPro" id="IPR009003">
    <property type="entry name" value="Peptidase_S1_PA"/>
</dbReference>
<dbReference type="FunFam" id="2.40.10.10:FF:000003">
    <property type="entry name" value="Transmembrane serine protease 3"/>
    <property type="match status" value="1"/>
</dbReference>
<dbReference type="InterPro" id="IPR001314">
    <property type="entry name" value="Peptidase_S1A"/>
</dbReference>
<dbReference type="InterPro" id="IPR036772">
    <property type="entry name" value="SRCR-like_dom_sf"/>
</dbReference>
<dbReference type="InterPro" id="IPR001190">
    <property type="entry name" value="SRCR"/>
</dbReference>
<dbReference type="OrthoDB" id="546450at2759"/>
<dbReference type="InterPro" id="IPR002172">
    <property type="entry name" value="LDrepeatLR_classA_rpt"/>
</dbReference>
<dbReference type="InterPro" id="IPR036055">
    <property type="entry name" value="LDL_receptor-like_sf"/>
</dbReference>
<keyword evidence="9" id="KW-0812">Transmembrane</keyword>
<comment type="caution">
    <text evidence="7">Lacks conserved residue(s) required for the propagation of feature annotation.</text>
</comment>
<feature type="domain" description="SRCR" evidence="11">
    <location>
        <begin position="126"/>
        <end position="183"/>
    </location>
</feature>
<organism evidence="12 13">
    <name type="scientific">Menidia menidia</name>
    <name type="common">Atlantic silverside</name>
    <dbReference type="NCBI Taxonomy" id="238744"/>
    <lineage>
        <taxon>Eukaryota</taxon>
        <taxon>Metazoa</taxon>
        <taxon>Chordata</taxon>
        <taxon>Craniata</taxon>
        <taxon>Vertebrata</taxon>
        <taxon>Euteleostomi</taxon>
        <taxon>Actinopterygii</taxon>
        <taxon>Neopterygii</taxon>
        <taxon>Teleostei</taxon>
        <taxon>Neoteleostei</taxon>
        <taxon>Acanthomorphata</taxon>
        <taxon>Ovalentaria</taxon>
        <taxon>Atherinomorphae</taxon>
        <taxon>Atheriniformes</taxon>
        <taxon>Atherinopsidae</taxon>
        <taxon>Menidiinae</taxon>
        <taxon>Menidia</taxon>
    </lineage>
</organism>
<feature type="domain" description="Peptidase S1" evidence="10">
    <location>
        <begin position="247"/>
        <end position="477"/>
    </location>
</feature>
<keyword evidence="4 6" id="KW-1015">Disulfide bond</keyword>
<keyword evidence="13" id="KW-1185">Reference proteome</keyword>
<dbReference type="PANTHER" id="PTHR24252:SF30">
    <property type="entry name" value="TRANSMEMBRANE SERINE PROTEASE 2"/>
    <property type="match status" value="1"/>
</dbReference>
<dbReference type="SUPFAM" id="SSF50494">
    <property type="entry name" value="Trypsin-like serine proteases"/>
    <property type="match status" value="1"/>
</dbReference>
<dbReference type="PROSITE" id="PS50287">
    <property type="entry name" value="SRCR_2"/>
    <property type="match status" value="1"/>
</dbReference>
<dbReference type="PROSITE" id="PS00134">
    <property type="entry name" value="TRYPSIN_HIS"/>
    <property type="match status" value="1"/>
</dbReference>
<dbReference type="SMART" id="SM00020">
    <property type="entry name" value="Tryp_SPc"/>
    <property type="match status" value="1"/>
</dbReference>
<dbReference type="InterPro" id="IPR033116">
    <property type="entry name" value="TRYPSIN_SER"/>
</dbReference>
<dbReference type="PANTHER" id="PTHR24252">
    <property type="entry name" value="ACROSIN-RELATED"/>
    <property type="match status" value="1"/>
</dbReference>
<dbReference type="PRINTS" id="PR00722">
    <property type="entry name" value="CHYMOTRYPSIN"/>
</dbReference>
<keyword evidence="5" id="KW-0325">Glycoprotein</keyword>
<evidence type="ECO:0000256" key="3">
    <source>
        <dbReference type="ARBA" id="ARBA00022825"/>
    </source>
</evidence>
<evidence type="ECO:0000313" key="13">
    <source>
        <dbReference type="Proteomes" id="UP000677803"/>
    </source>
</evidence>
<evidence type="ECO:0000256" key="2">
    <source>
        <dbReference type="ARBA" id="ARBA00022801"/>
    </source>
</evidence>
<evidence type="ECO:0000256" key="8">
    <source>
        <dbReference type="RuleBase" id="RU363034"/>
    </source>
</evidence>
<feature type="disulfide bond" evidence="6">
    <location>
        <begin position="104"/>
        <end position="116"/>
    </location>
</feature>
<proteinExistence type="predicted"/>
<feature type="disulfide bond" evidence="6">
    <location>
        <begin position="123"/>
        <end position="138"/>
    </location>
</feature>
<dbReference type="GO" id="GO:0004252">
    <property type="term" value="F:serine-type endopeptidase activity"/>
    <property type="evidence" value="ECO:0007669"/>
    <property type="project" value="InterPro"/>
</dbReference>
<accession>A0A8S4AK10</accession>
<sequence>MSNNHARGNVYDNHGFQHEAQRPQPYTAHSVYPPVPKTSPGYAVGPVQVVSTQHTAVPAAAPHPQHRKGTGACHWKYALCIGLFVAVILAVAGLLLWYFLYYQCLLGRSCGAGGKCLSHQQWCDGVRDCSKGEDESQCFRLSGANFMLESFSANKRAWLPVCASNWDDNYGKTVCEQIGYSRGDYVSYNSISPGSIASEGYMSLKPGSSPGSLMQSQLTDSSTCSERAVQLKCIDCGKSSAGPSSRIVGGTEAVNGAWPWQVSLQINSRHVCGGSIISPYWILSAAHCFQKYSSPSLWTVHSGDVRLSQIGFGRGVERIINHEDYDSETSDYDIALLKLRTPVMFTGVEKPVCLPNADMQIAEGTQAWITGWGALRSSGPSPNVLNQAQVTVYSRETCNAGSVLNGQVTKTMLCAGKLEGGVDSCQGDSGGPLVVKVGNVWWLAGDTSWGIGCASRNKPGVYGNVTFFIDWIYKQMQDY</sequence>
<dbReference type="GO" id="GO:0016020">
    <property type="term" value="C:membrane"/>
    <property type="evidence" value="ECO:0007669"/>
    <property type="project" value="InterPro"/>
</dbReference>
<dbReference type="EMBL" id="CAJRST010004446">
    <property type="protein sequence ID" value="CAG5876008.1"/>
    <property type="molecule type" value="Genomic_DNA"/>
</dbReference>
<keyword evidence="9" id="KW-0472">Membrane</keyword>
<dbReference type="PROSITE" id="PS50240">
    <property type="entry name" value="TRYPSIN_DOM"/>
    <property type="match status" value="1"/>
</dbReference>